<name>A0ABM5LJ22_FIBSS</name>
<sequence length="234" mass="26322">MILLCKHSQQFLQRVICIAVLCICSNVMAQEKKGLSEEEQLDRMLEHHNEEYMPRALGFSAGYATPNVFDFSIFTFLDVLSINITDGYRIHVGYEPLHLRVDDFGASDDALFAAGGWFLFNGIEAIANKITSSESGGPGILVLAPLFFWCGMVYIPLVPGSWLGINVQNHFTTHVIQEGFHARSFTYTNDLSLRFSARPSRSGHFLDAGIRFEKNFAKNFKYRFFVQLGVFGTG</sequence>
<accession>A0ABM5LJ22</accession>
<evidence type="ECO:0008006" key="3">
    <source>
        <dbReference type="Google" id="ProtNLM"/>
    </source>
</evidence>
<protein>
    <recommendedName>
        <fullName evidence="3">Lipoprotein</fullName>
    </recommendedName>
</protein>
<gene>
    <name evidence="1" type="ordered locus">Fisuc_2087</name>
</gene>
<dbReference type="EMBL" id="CP001792">
    <property type="protein sequence ID" value="ACX75674.1"/>
    <property type="molecule type" value="Genomic_DNA"/>
</dbReference>
<evidence type="ECO:0000313" key="2">
    <source>
        <dbReference type="Proteomes" id="UP000001497"/>
    </source>
</evidence>
<evidence type="ECO:0000313" key="1">
    <source>
        <dbReference type="EMBL" id="ACX75674.1"/>
    </source>
</evidence>
<reference evidence="1" key="1">
    <citation type="submission" date="2009-10" db="EMBL/GenBank/DDBJ databases">
        <title>Complete sequence of Fibrobacter succinogenes subsp. succinogenes S85.</title>
        <authorList>
            <consortium name="US DOE Joint Genome Institute"/>
            <person name="Lucas S."/>
            <person name="Copeland A."/>
            <person name="Lapidus A."/>
            <person name="Glavina del Rio T."/>
            <person name="Tice H."/>
            <person name="Bruce D."/>
            <person name="Goodwin L."/>
            <person name="Pitluck S."/>
            <person name="Chertkov O."/>
            <person name="Detter J.C."/>
            <person name="Han C."/>
            <person name="Tapia R."/>
            <person name="Larimer F."/>
            <person name="Land M."/>
            <person name="Hauser L."/>
            <person name="Kyrpides N."/>
            <person name="Mikhailova N."/>
            <person name="Weimer P.J."/>
            <person name="Stevenson D.M."/>
            <person name="Boyum J."/>
            <person name="Brumm P.I."/>
            <person name="Mead D."/>
        </authorList>
    </citation>
    <scope>NUCLEOTIDE SEQUENCE [LARGE SCALE GENOMIC DNA]</scope>
    <source>
        <strain evidence="1">S85</strain>
    </source>
</reference>
<proteinExistence type="predicted"/>
<dbReference type="Proteomes" id="UP000001497">
    <property type="component" value="Chromosome"/>
</dbReference>
<organism evidence="1 2">
    <name type="scientific">Fibrobacter succinogenes (strain ATCC 19169 / S85)</name>
    <dbReference type="NCBI Taxonomy" id="59374"/>
    <lineage>
        <taxon>Bacteria</taxon>
        <taxon>Pseudomonadati</taxon>
        <taxon>Fibrobacterota</taxon>
        <taxon>Fibrobacteria</taxon>
        <taxon>Fibrobacterales</taxon>
        <taxon>Fibrobacteraceae</taxon>
        <taxon>Fibrobacter</taxon>
    </lineage>
</organism>
<keyword evidence="2" id="KW-1185">Reference proteome</keyword>